<dbReference type="InterPro" id="IPR006153">
    <property type="entry name" value="Cation/H_exchanger_TM"/>
</dbReference>
<proteinExistence type="predicted"/>
<dbReference type="GO" id="GO:0015297">
    <property type="term" value="F:antiporter activity"/>
    <property type="evidence" value="ECO:0007669"/>
    <property type="project" value="UniProtKB-KW"/>
</dbReference>
<evidence type="ECO:0000256" key="6">
    <source>
        <dbReference type="ARBA" id="ARBA00023065"/>
    </source>
</evidence>
<comment type="caution">
    <text evidence="10">The sequence shown here is derived from an EMBL/GenBank/DDBJ whole genome shotgun (WGS) entry which is preliminary data.</text>
</comment>
<dbReference type="AlphaFoldDB" id="A0A8T3UZE1"/>
<keyword evidence="4 8" id="KW-0812">Transmembrane</keyword>
<dbReference type="GO" id="GO:0005886">
    <property type="term" value="C:plasma membrane"/>
    <property type="evidence" value="ECO:0007669"/>
    <property type="project" value="UniProtKB-SubCell"/>
</dbReference>
<dbReference type="PANTHER" id="PTHR32507">
    <property type="entry name" value="NA(+)/H(+) ANTIPORTER 1"/>
    <property type="match status" value="1"/>
</dbReference>
<evidence type="ECO:0000313" key="11">
    <source>
        <dbReference type="Proteomes" id="UP000763484"/>
    </source>
</evidence>
<evidence type="ECO:0000256" key="3">
    <source>
        <dbReference type="ARBA" id="ARBA00022449"/>
    </source>
</evidence>
<feature type="transmembrane region" description="Helical" evidence="8">
    <location>
        <begin position="6"/>
        <end position="24"/>
    </location>
</feature>
<evidence type="ECO:0000256" key="2">
    <source>
        <dbReference type="ARBA" id="ARBA00022448"/>
    </source>
</evidence>
<feature type="transmembrane region" description="Helical" evidence="8">
    <location>
        <begin position="107"/>
        <end position="126"/>
    </location>
</feature>
<protein>
    <submittedName>
        <fullName evidence="10">Cation:proton antiporter</fullName>
    </submittedName>
</protein>
<feature type="domain" description="Cation/H+ exchanger transmembrane" evidence="9">
    <location>
        <begin position="36"/>
        <end position="151"/>
    </location>
</feature>
<sequence>GNGPLSALTFGIMIANGEIIYRALRYRHPHYFTLDKESKSFNNLITFIVTTFFFVYLGGLITFSSTIYFVIGTIIAVGLLLVRIGGTKLSLYRNKLKRRDMFDINAMISRGLGAAVLSTLPLEYGLLHTNAFIDVTFSVIFITIFINGILLYYNSRR</sequence>
<keyword evidence="5 8" id="KW-1133">Transmembrane helix</keyword>
<reference evidence="10 11" key="1">
    <citation type="submission" date="2020-09" db="EMBL/GenBank/DDBJ databases">
        <title>Genomic characterization of a novel Parvarchaeota family in acid mine drainage sediments.</title>
        <authorList>
            <person name="Luo Z.-H."/>
        </authorList>
    </citation>
    <scope>NUCLEOTIDE SEQUENCE [LARGE SCALE GENOMIC DNA]</scope>
    <source>
        <strain evidence="10">TL1-5_bins.178</strain>
    </source>
</reference>
<evidence type="ECO:0000256" key="5">
    <source>
        <dbReference type="ARBA" id="ARBA00022989"/>
    </source>
</evidence>
<accession>A0A8T3UZE1</accession>
<feature type="transmembrane region" description="Helical" evidence="8">
    <location>
        <begin position="67"/>
        <end position="86"/>
    </location>
</feature>
<dbReference type="GO" id="GO:1902600">
    <property type="term" value="P:proton transmembrane transport"/>
    <property type="evidence" value="ECO:0007669"/>
    <property type="project" value="InterPro"/>
</dbReference>
<keyword evidence="7 8" id="KW-0472">Membrane</keyword>
<evidence type="ECO:0000256" key="8">
    <source>
        <dbReference type="SAM" id="Phobius"/>
    </source>
</evidence>
<gene>
    <name evidence="10" type="ORF">IHE50_02145</name>
</gene>
<comment type="subcellular location">
    <subcellularLocation>
        <location evidence="1">Cell membrane</location>
        <topology evidence="1">Multi-pass membrane protein</topology>
    </subcellularLocation>
</comment>
<keyword evidence="2" id="KW-0813">Transport</keyword>
<feature type="non-terminal residue" evidence="10">
    <location>
        <position position="1"/>
    </location>
</feature>
<feature type="transmembrane region" description="Helical" evidence="8">
    <location>
        <begin position="132"/>
        <end position="153"/>
    </location>
</feature>
<keyword evidence="6" id="KW-0406">Ion transport</keyword>
<keyword evidence="3" id="KW-0050">Antiport</keyword>
<dbReference type="PANTHER" id="PTHR32507:SF0">
    <property type="entry name" value="NA(+)_H(+) ANTIPORTER 2-RELATED"/>
    <property type="match status" value="1"/>
</dbReference>
<evidence type="ECO:0000256" key="4">
    <source>
        <dbReference type="ARBA" id="ARBA00022692"/>
    </source>
</evidence>
<evidence type="ECO:0000256" key="1">
    <source>
        <dbReference type="ARBA" id="ARBA00004651"/>
    </source>
</evidence>
<name>A0A8T3UZE1_9ARCH</name>
<feature type="transmembrane region" description="Helical" evidence="8">
    <location>
        <begin position="44"/>
        <end position="61"/>
    </location>
</feature>
<evidence type="ECO:0000259" key="9">
    <source>
        <dbReference type="Pfam" id="PF00999"/>
    </source>
</evidence>
<evidence type="ECO:0000313" key="10">
    <source>
        <dbReference type="EMBL" id="MBE5728194.1"/>
    </source>
</evidence>
<dbReference type="Proteomes" id="UP000763484">
    <property type="component" value="Unassembled WGS sequence"/>
</dbReference>
<evidence type="ECO:0000256" key="7">
    <source>
        <dbReference type="ARBA" id="ARBA00023136"/>
    </source>
</evidence>
<dbReference type="EMBL" id="JADFAQ010000028">
    <property type="protein sequence ID" value="MBE5728194.1"/>
    <property type="molecule type" value="Genomic_DNA"/>
</dbReference>
<organism evidence="10 11">
    <name type="scientific">Candidatus Acidifodinimicrobium mancum</name>
    <dbReference type="NCBI Taxonomy" id="2898728"/>
    <lineage>
        <taxon>Archaea</taxon>
        <taxon>Candidatus Parvarchaeota</taxon>
        <taxon>Candidatus Acidifodinimicrobiaceae</taxon>
        <taxon>Candidatus Acidifodinimicrobium</taxon>
    </lineage>
</organism>
<dbReference type="Pfam" id="PF00999">
    <property type="entry name" value="Na_H_Exchanger"/>
    <property type="match status" value="1"/>
</dbReference>